<feature type="compositionally biased region" description="Basic and acidic residues" evidence="1">
    <location>
        <begin position="35"/>
        <end position="53"/>
    </location>
</feature>
<accession>A0A2G2VRV9</accession>
<dbReference type="AlphaFoldDB" id="A0A2G2VRV9"/>
<gene>
    <name evidence="2" type="ORF">CQW23_23393</name>
</gene>
<evidence type="ECO:0000256" key="1">
    <source>
        <dbReference type="SAM" id="MobiDB-lite"/>
    </source>
</evidence>
<dbReference type="Proteomes" id="UP000224567">
    <property type="component" value="Unassembled WGS sequence"/>
</dbReference>
<evidence type="ECO:0000313" key="2">
    <source>
        <dbReference type="EMBL" id="PHT35693.1"/>
    </source>
</evidence>
<feature type="compositionally biased region" description="Low complexity" evidence="1">
    <location>
        <begin position="57"/>
        <end position="74"/>
    </location>
</feature>
<sequence>MYFLILNVSELNDCRLSRKEAATGMSEGKQLTPEELEKKMKKEEKAREKELKKLKAAQKAQAAKQAQANSNVSKSAKKKSAKKDGGEENPEDFVDPETSLGEKKKLSREMAKTFNPSA</sequence>
<dbReference type="OrthoDB" id="629407at2759"/>
<reference evidence="2 3" key="1">
    <citation type="journal article" date="2017" name="Genome Biol.">
        <title>New reference genome sequences of hot pepper reveal the massive evolution of plant disease-resistance genes by retroduplication.</title>
        <authorList>
            <person name="Kim S."/>
            <person name="Park J."/>
            <person name="Yeom S.I."/>
            <person name="Kim Y.M."/>
            <person name="Seo E."/>
            <person name="Kim K.T."/>
            <person name="Kim M.S."/>
            <person name="Lee J.M."/>
            <person name="Cheong K."/>
            <person name="Shin H.S."/>
            <person name="Kim S.B."/>
            <person name="Han K."/>
            <person name="Lee J."/>
            <person name="Park M."/>
            <person name="Lee H.A."/>
            <person name="Lee H.Y."/>
            <person name="Lee Y."/>
            <person name="Oh S."/>
            <person name="Lee J.H."/>
            <person name="Choi E."/>
            <person name="Choi E."/>
            <person name="Lee S.E."/>
            <person name="Jeon J."/>
            <person name="Kim H."/>
            <person name="Choi G."/>
            <person name="Song H."/>
            <person name="Lee J."/>
            <person name="Lee S.C."/>
            <person name="Kwon J.K."/>
            <person name="Lee H.Y."/>
            <person name="Koo N."/>
            <person name="Hong Y."/>
            <person name="Kim R.W."/>
            <person name="Kang W.H."/>
            <person name="Huh J.H."/>
            <person name="Kang B.C."/>
            <person name="Yang T.J."/>
            <person name="Lee Y.H."/>
            <person name="Bennetzen J.L."/>
            <person name="Choi D."/>
        </authorList>
    </citation>
    <scope>NUCLEOTIDE SEQUENCE [LARGE SCALE GENOMIC DNA]</scope>
    <source>
        <strain evidence="3">cv. PBC81</strain>
    </source>
</reference>
<dbReference type="EMBL" id="MLFT02000010">
    <property type="protein sequence ID" value="PHT35693.1"/>
    <property type="molecule type" value="Genomic_DNA"/>
</dbReference>
<dbReference type="STRING" id="33114.A0A2G2VRV9"/>
<comment type="caution">
    <text evidence="2">The sequence shown here is derived from an EMBL/GenBank/DDBJ whole genome shotgun (WGS) entry which is preliminary data.</text>
</comment>
<feature type="compositionally biased region" description="Basic and acidic residues" evidence="1">
    <location>
        <begin position="100"/>
        <end position="111"/>
    </location>
</feature>
<organism evidence="2 3">
    <name type="scientific">Capsicum baccatum</name>
    <name type="common">Peruvian pepper</name>
    <dbReference type="NCBI Taxonomy" id="33114"/>
    <lineage>
        <taxon>Eukaryota</taxon>
        <taxon>Viridiplantae</taxon>
        <taxon>Streptophyta</taxon>
        <taxon>Embryophyta</taxon>
        <taxon>Tracheophyta</taxon>
        <taxon>Spermatophyta</taxon>
        <taxon>Magnoliopsida</taxon>
        <taxon>eudicotyledons</taxon>
        <taxon>Gunneridae</taxon>
        <taxon>Pentapetalae</taxon>
        <taxon>asterids</taxon>
        <taxon>lamiids</taxon>
        <taxon>Solanales</taxon>
        <taxon>Solanaceae</taxon>
        <taxon>Solanoideae</taxon>
        <taxon>Capsiceae</taxon>
        <taxon>Capsicum</taxon>
    </lineage>
</organism>
<keyword evidence="3" id="KW-1185">Reference proteome</keyword>
<proteinExistence type="predicted"/>
<protein>
    <submittedName>
        <fullName evidence="2">Uncharacterized protein</fullName>
    </submittedName>
</protein>
<reference evidence="3" key="2">
    <citation type="journal article" date="2017" name="J. Anim. Genet.">
        <title>Multiple reference genome sequences of hot pepper reveal the massive evolution of plant disease resistance genes by retroduplication.</title>
        <authorList>
            <person name="Kim S."/>
            <person name="Park J."/>
            <person name="Yeom S.-I."/>
            <person name="Kim Y.-M."/>
            <person name="Seo E."/>
            <person name="Kim K.-T."/>
            <person name="Kim M.-S."/>
            <person name="Lee J.M."/>
            <person name="Cheong K."/>
            <person name="Shin H.-S."/>
            <person name="Kim S.-B."/>
            <person name="Han K."/>
            <person name="Lee J."/>
            <person name="Park M."/>
            <person name="Lee H.-A."/>
            <person name="Lee H.-Y."/>
            <person name="Lee Y."/>
            <person name="Oh S."/>
            <person name="Lee J.H."/>
            <person name="Choi E."/>
            <person name="Choi E."/>
            <person name="Lee S.E."/>
            <person name="Jeon J."/>
            <person name="Kim H."/>
            <person name="Choi G."/>
            <person name="Song H."/>
            <person name="Lee J."/>
            <person name="Lee S.-C."/>
            <person name="Kwon J.-K."/>
            <person name="Lee H.-Y."/>
            <person name="Koo N."/>
            <person name="Hong Y."/>
            <person name="Kim R.W."/>
            <person name="Kang W.-H."/>
            <person name="Huh J.H."/>
            <person name="Kang B.-C."/>
            <person name="Yang T.-J."/>
            <person name="Lee Y.-H."/>
            <person name="Bennetzen J.L."/>
            <person name="Choi D."/>
        </authorList>
    </citation>
    <scope>NUCLEOTIDE SEQUENCE [LARGE SCALE GENOMIC DNA]</scope>
    <source>
        <strain evidence="3">cv. PBC81</strain>
    </source>
</reference>
<feature type="region of interest" description="Disordered" evidence="1">
    <location>
        <begin position="20"/>
        <end position="118"/>
    </location>
</feature>
<name>A0A2G2VRV9_CAPBA</name>
<evidence type="ECO:0000313" key="3">
    <source>
        <dbReference type="Proteomes" id="UP000224567"/>
    </source>
</evidence>